<dbReference type="GO" id="GO:0000160">
    <property type="term" value="P:phosphorelay signal transduction system"/>
    <property type="evidence" value="ECO:0007669"/>
    <property type="project" value="InterPro"/>
</dbReference>
<protein>
    <submittedName>
        <fullName evidence="3">Response regulator</fullName>
    </submittedName>
</protein>
<sequence length="130" mass="15061">MKLIFIDDEPIQHFIIQRMIETYLSFQPVTTYYFDATKVVEFLIKNKTNSDELPDMIFVDINMAIMSGSSFLHKYNKLRSGLARKIDVYIMSSSIDPADLALAKKYDFVLDYIIKPLTKVTLKKILEPAL</sequence>
<dbReference type="Pfam" id="PF00072">
    <property type="entry name" value="Response_reg"/>
    <property type="match status" value="1"/>
</dbReference>
<dbReference type="RefSeq" id="WP_112575024.1">
    <property type="nucleotide sequence ID" value="NZ_CP043450.1"/>
</dbReference>
<dbReference type="CDD" id="cd00156">
    <property type="entry name" value="REC"/>
    <property type="match status" value="1"/>
</dbReference>
<dbReference type="EMBL" id="CP043450">
    <property type="protein sequence ID" value="QEM10887.1"/>
    <property type="molecule type" value="Genomic_DNA"/>
</dbReference>
<evidence type="ECO:0000256" key="1">
    <source>
        <dbReference type="PROSITE-ProRule" id="PRU00169"/>
    </source>
</evidence>
<keyword evidence="4" id="KW-1185">Reference proteome</keyword>
<dbReference type="InterPro" id="IPR001789">
    <property type="entry name" value="Sig_transdc_resp-reg_receiver"/>
</dbReference>
<keyword evidence="1" id="KW-0597">Phosphoprotein</keyword>
<accession>A0A5C1HY63</accession>
<name>A0A5C1HY63_9SPHI</name>
<dbReference type="Proteomes" id="UP000251402">
    <property type="component" value="Chromosome"/>
</dbReference>
<dbReference type="AlphaFoldDB" id="A0A5C1HY63"/>
<dbReference type="Gene3D" id="3.40.50.2300">
    <property type="match status" value="1"/>
</dbReference>
<feature type="modified residue" description="4-aspartylphosphate" evidence="1">
    <location>
        <position position="60"/>
    </location>
</feature>
<organism evidence="3 4">
    <name type="scientific">Mucilaginibacter rubeus</name>
    <dbReference type="NCBI Taxonomy" id="2027860"/>
    <lineage>
        <taxon>Bacteria</taxon>
        <taxon>Pseudomonadati</taxon>
        <taxon>Bacteroidota</taxon>
        <taxon>Sphingobacteriia</taxon>
        <taxon>Sphingobacteriales</taxon>
        <taxon>Sphingobacteriaceae</taxon>
        <taxon>Mucilaginibacter</taxon>
    </lineage>
</organism>
<dbReference type="SUPFAM" id="SSF52172">
    <property type="entry name" value="CheY-like"/>
    <property type="match status" value="1"/>
</dbReference>
<gene>
    <name evidence="3" type="ORF">DEO27_012930</name>
</gene>
<dbReference type="PROSITE" id="PS50110">
    <property type="entry name" value="RESPONSE_REGULATORY"/>
    <property type="match status" value="1"/>
</dbReference>
<feature type="domain" description="Response regulatory" evidence="2">
    <location>
        <begin position="2"/>
        <end position="130"/>
    </location>
</feature>
<dbReference type="OrthoDB" id="1121174at2"/>
<evidence type="ECO:0000259" key="2">
    <source>
        <dbReference type="PROSITE" id="PS50110"/>
    </source>
</evidence>
<proteinExistence type="predicted"/>
<dbReference type="SMART" id="SM00448">
    <property type="entry name" value="REC"/>
    <property type="match status" value="1"/>
</dbReference>
<dbReference type="KEGG" id="mrub:DEO27_012930"/>
<evidence type="ECO:0000313" key="4">
    <source>
        <dbReference type="Proteomes" id="UP000251402"/>
    </source>
</evidence>
<reference evidence="3" key="1">
    <citation type="submission" date="2019-08" db="EMBL/GenBank/DDBJ databases">
        <title>Comparative genome analysis confer to the adaptation heavy metal polluted environment.</title>
        <authorList>
            <person name="Li Y."/>
        </authorList>
    </citation>
    <scope>NUCLEOTIDE SEQUENCE [LARGE SCALE GENOMIC DNA]</scope>
    <source>
        <strain evidence="3">P1</strain>
    </source>
</reference>
<evidence type="ECO:0000313" key="3">
    <source>
        <dbReference type="EMBL" id="QEM10887.1"/>
    </source>
</evidence>
<dbReference type="InterPro" id="IPR011006">
    <property type="entry name" value="CheY-like_superfamily"/>
</dbReference>